<gene>
    <name evidence="1" type="ORF">IV50_GL000105</name>
</gene>
<protein>
    <submittedName>
        <fullName evidence="1">Uncharacterized protein</fullName>
    </submittedName>
</protein>
<organism evidence="1 2">
    <name type="scientific">Weissella viridescens</name>
    <name type="common">Lactobacillus viridescens</name>
    <dbReference type="NCBI Taxonomy" id="1629"/>
    <lineage>
        <taxon>Bacteria</taxon>
        <taxon>Bacillati</taxon>
        <taxon>Bacillota</taxon>
        <taxon>Bacilli</taxon>
        <taxon>Lactobacillales</taxon>
        <taxon>Lactobacillaceae</taxon>
        <taxon>Weissella</taxon>
    </lineage>
</organism>
<dbReference type="InterPro" id="IPR053163">
    <property type="entry name" value="HTH-type_regulator_Rgg"/>
</dbReference>
<reference evidence="1 2" key="1">
    <citation type="journal article" date="2015" name="Genome Announc.">
        <title>Expanding the biotechnology potential of lactobacilli through comparative genomics of 213 strains and associated genera.</title>
        <authorList>
            <person name="Sun Z."/>
            <person name="Harris H.M."/>
            <person name="McCann A."/>
            <person name="Guo C."/>
            <person name="Argimon S."/>
            <person name="Zhang W."/>
            <person name="Yang X."/>
            <person name="Jeffery I.B."/>
            <person name="Cooney J.C."/>
            <person name="Kagawa T.F."/>
            <person name="Liu W."/>
            <person name="Song Y."/>
            <person name="Salvetti E."/>
            <person name="Wrobel A."/>
            <person name="Rasinkangas P."/>
            <person name="Parkhill J."/>
            <person name="Rea M.C."/>
            <person name="O'Sullivan O."/>
            <person name="Ritari J."/>
            <person name="Douillard F.P."/>
            <person name="Paul Ross R."/>
            <person name="Yang R."/>
            <person name="Briner A.E."/>
            <person name="Felis G.E."/>
            <person name="de Vos W.M."/>
            <person name="Barrangou R."/>
            <person name="Klaenhammer T.R."/>
            <person name="Caufield P.W."/>
            <person name="Cui Y."/>
            <person name="Zhang H."/>
            <person name="O'Toole P.W."/>
        </authorList>
    </citation>
    <scope>NUCLEOTIDE SEQUENCE [LARGE SCALE GENOMIC DNA]</scope>
    <source>
        <strain evidence="1 2">DSM 20410</strain>
    </source>
</reference>
<keyword evidence="2" id="KW-1185">Reference proteome</keyword>
<dbReference type="Pfam" id="PF01381">
    <property type="entry name" value="HTH_3"/>
    <property type="match status" value="1"/>
</dbReference>
<dbReference type="PATRIC" id="fig|1629.5.peg.108"/>
<dbReference type="InterPro" id="IPR011990">
    <property type="entry name" value="TPR-like_helical_dom_sf"/>
</dbReference>
<proteinExistence type="predicted"/>
<dbReference type="AlphaFoldDB" id="A0A0R2HAQ3"/>
<dbReference type="InterPro" id="IPR001387">
    <property type="entry name" value="Cro/C1-type_HTH"/>
</dbReference>
<name>A0A0R2HAQ3_WEIVI</name>
<dbReference type="OrthoDB" id="34624at2"/>
<dbReference type="PANTHER" id="PTHR37038">
    <property type="entry name" value="TRANSCRIPTIONAL REGULATOR-RELATED"/>
    <property type="match status" value="1"/>
</dbReference>
<accession>A0A0R2HAQ3</accession>
<comment type="caution">
    <text evidence="1">The sequence shown here is derived from an EMBL/GenBank/DDBJ whole genome shotgun (WGS) entry which is preliminary data.</text>
</comment>
<dbReference type="SUPFAM" id="SSF47413">
    <property type="entry name" value="lambda repressor-like DNA-binding domains"/>
    <property type="match status" value="1"/>
</dbReference>
<evidence type="ECO:0000313" key="1">
    <source>
        <dbReference type="EMBL" id="KRN46842.1"/>
    </source>
</evidence>
<dbReference type="GO" id="GO:0003677">
    <property type="term" value="F:DNA binding"/>
    <property type="evidence" value="ECO:0007669"/>
    <property type="project" value="InterPro"/>
</dbReference>
<dbReference type="Proteomes" id="UP000051992">
    <property type="component" value="Unassembled WGS sequence"/>
</dbReference>
<dbReference type="InterPro" id="IPR010982">
    <property type="entry name" value="Lambda_DNA-bd_dom_sf"/>
</dbReference>
<dbReference type="PROSITE" id="PS50943">
    <property type="entry name" value="HTH_CROC1"/>
    <property type="match status" value="1"/>
</dbReference>
<dbReference type="SMART" id="SM00530">
    <property type="entry name" value="HTH_XRE"/>
    <property type="match status" value="1"/>
</dbReference>
<dbReference type="EMBL" id="JQBM01000001">
    <property type="protein sequence ID" value="KRN46842.1"/>
    <property type="molecule type" value="Genomic_DNA"/>
</dbReference>
<dbReference type="Gene3D" id="1.25.40.10">
    <property type="entry name" value="Tetratricopeptide repeat domain"/>
    <property type="match status" value="1"/>
</dbReference>
<dbReference type="PANTHER" id="PTHR37038:SF13">
    <property type="entry name" value="HTH CRO_C1-TYPE DOMAIN-CONTAINING PROTEIN"/>
    <property type="match status" value="1"/>
</dbReference>
<dbReference type="RefSeq" id="WP_057743526.1">
    <property type="nucleotide sequence ID" value="NZ_BJLU01000001.1"/>
</dbReference>
<sequence length="235" mass="27119">MFFGGLLKQIRIERNIKQKELSDGIVSRSTISKIENGTHEPSFETAMKLINRLGISLSDFERRYMGEKSNSALEAYFKNIDTQAPHSFHLRKIENVQATRNFEENAMTENIYMLSDALWRRTTTDRHQLQETIQAVWNKFQLVENWNRTDLYVLNDLIAFLPVKVAENVAKLGIDKISHEYPELIALKASFLNNLGLLLLLDDAASESEQVFDESIRYLMNQSGMPNSFIDMISH</sequence>
<evidence type="ECO:0000313" key="2">
    <source>
        <dbReference type="Proteomes" id="UP000051992"/>
    </source>
</evidence>
<dbReference type="CDD" id="cd00093">
    <property type="entry name" value="HTH_XRE"/>
    <property type="match status" value="1"/>
</dbReference>